<dbReference type="RefSeq" id="WP_147703479.1">
    <property type="nucleotide sequence ID" value="NZ_VDUY01000002.1"/>
</dbReference>
<dbReference type="InterPro" id="IPR051457">
    <property type="entry name" value="2-oxoacid:Fd_oxidoreductase"/>
</dbReference>
<keyword evidence="1" id="KW-0560">Oxidoreductase</keyword>
<evidence type="ECO:0000313" key="3">
    <source>
        <dbReference type="EMBL" id="TXL67231.1"/>
    </source>
</evidence>
<dbReference type="GO" id="GO:0030976">
    <property type="term" value="F:thiamine pyrophosphate binding"/>
    <property type="evidence" value="ECO:0007669"/>
    <property type="project" value="InterPro"/>
</dbReference>
<evidence type="ECO:0000259" key="2">
    <source>
        <dbReference type="Pfam" id="PF02775"/>
    </source>
</evidence>
<gene>
    <name evidence="3" type="ORF">FHP08_06375</name>
</gene>
<dbReference type="GO" id="GO:0016625">
    <property type="term" value="F:oxidoreductase activity, acting on the aldehyde or oxo group of donors, iron-sulfur protein as acceptor"/>
    <property type="evidence" value="ECO:0007669"/>
    <property type="project" value="UniProtKB-ARBA"/>
</dbReference>
<dbReference type="PANTHER" id="PTHR48084:SF5">
    <property type="entry name" value="BLR6744 PROTEIN"/>
    <property type="match status" value="1"/>
</dbReference>
<name>A0A5C8P0U4_9BURK</name>
<dbReference type="CDD" id="cd03375">
    <property type="entry name" value="TPP_OGFOR"/>
    <property type="match status" value="1"/>
</dbReference>
<sequence>MTYLAKPALHHPTLPTNRLGYTRRDYEGKISTLCAGCGHDSISAAIIQACWELDVEPHRVAKLSGIGCSSKTPDYFLGNSHGFNTVHGRMPSVLTGAALANRELVYLGVSGDGDSASIGLGQFAHLMRRGVNMTYIVENNGVYGLTKGQFSATADQGSKSKRGAVNLDSPIDLVPLALQLGATYVARAFSGDKAQLVPLIKGALAHPGAAFIDVISPCVAFNNHAGSTRSYDYVREHNEAVNRIDFMPRRSEITADYAAGTVVDVPQHDGSILRLRKLAEDFDPRDRIGAIEHVMQHQARGEIVTGLLFVDPEAGDLHQRLGTPATPMNRLDEKALCPGSAMLERINASLR</sequence>
<protein>
    <submittedName>
        <fullName evidence="3">2-oxoacid:ferredoxin oxidoreductase subunit beta</fullName>
    </submittedName>
</protein>
<organism evidence="3 4">
    <name type="scientific">Zeimonas arvi</name>
    <dbReference type="NCBI Taxonomy" id="2498847"/>
    <lineage>
        <taxon>Bacteria</taxon>
        <taxon>Pseudomonadati</taxon>
        <taxon>Pseudomonadota</taxon>
        <taxon>Betaproteobacteria</taxon>
        <taxon>Burkholderiales</taxon>
        <taxon>Burkholderiaceae</taxon>
        <taxon>Zeimonas</taxon>
    </lineage>
</organism>
<dbReference type="GO" id="GO:0044281">
    <property type="term" value="P:small molecule metabolic process"/>
    <property type="evidence" value="ECO:0007669"/>
    <property type="project" value="UniProtKB-ARBA"/>
</dbReference>
<evidence type="ECO:0000313" key="4">
    <source>
        <dbReference type="Proteomes" id="UP000321548"/>
    </source>
</evidence>
<dbReference type="EMBL" id="VDUY01000002">
    <property type="protein sequence ID" value="TXL67231.1"/>
    <property type="molecule type" value="Genomic_DNA"/>
</dbReference>
<dbReference type="OrthoDB" id="9775140at2"/>
<dbReference type="PANTHER" id="PTHR48084">
    <property type="entry name" value="2-OXOGLUTARATE OXIDOREDUCTASE SUBUNIT KORB-RELATED"/>
    <property type="match status" value="1"/>
</dbReference>
<dbReference type="Gene3D" id="3.40.50.970">
    <property type="match status" value="1"/>
</dbReference>
<accession>A0A5C8P0U4</accession>
<dbReference type="Proteomes" id="UP000321548">
    <property type="component" value="Unassembled WGS sequence"/>
</dbReference>
<dbReference type="InterPro" id="IPR029061">
    <property type="entry name" value="THDP-binding"/>
</dbReference>
<feature type="domain" description="Thiamine pyrophosphate enzyme TPP-binding" evidence="2">
    <location>
        <begin position="66"/>
        <end position="214"/>
    </location>
</feature>
<dbReference type="GO" id="GO:0045333">
    <property type="term" value="P:cellular respiration"/>
    <property type="evidence" value="ECO:0007669"/>
    <property type="project" value="UniProtKB-ARBA"/>
</dbReference>
<dbReference type="InterPro" id="IPR011766">
    <property type="entry name" value="TPP_enzyme_TPP-bd"/>
</dbReference>
<evidence type="ECO:0000256" key="1">
    <source>
        <dbReference type="ARBA" id="ARBA00023002"/>
    </source>
</evidence>
<comment type="caution">
    <text evidence="3">The sequence shown here is derived from an EMBL/GenBank/DDBJ whole genome shotgun (WGS) entry which is preliminary data.</text>
</comment>
<dbReference type="Pfam" id="PF02775">
    <property type="entry name" value="TPP_enzyme_C"/>
    <property type="match status" value="1"/>
</dbReference>
<dbReference type="SUPFAM" id="SSF52518">
    <property type="entry name" value="Thiamin diphosphate-binding fold (THDP-binding)"/>
    <property type="match status" value="1"/>
</dbReference>
<keyword evidence="4" id="KW-1185">Reference proteome</keyword>
<dbReference type="AlphaFoldDB" id="A0A5C8P0U4"/>
<proteinExistence type="predicted"/>
<reference evidence="3 4" key="1">
    <citation type="submission" date="2019-06" db="EMBL/GenBank/DDBJ databases">
        <title>Quisquiliibacterium sp. nov., isolated from a maize field.</title>
        <authorList>
            <person name="Lin S.-Y."/>
            <person name="Tsai C.-F."/>
            <person name="Young C.-C."/>
        </authorList>
    </citation>
    <scope>NUCLEOTIDE SEQUENCE [LARGE SCALE GENOMIC DNA]</scope>
    <source>
        <strain evidence="3 4">CC-CFT501</strain>
    </source>
</reference>